<evidence type="ECO:0000256" key="1">
    <source>
        <dbReference type="SAM" id="Coils"/>
    </source>
</evidence>
<accession>A0A9W8TAL8</accession>
<feature type="coiled-coil region" evidence="1">
    <location>
        <begin position="239"/>
        <end position="266"/>
    </location>
</feature>
<evidence type="ECO:0000313" key="4">
    <source>
        <dbReference type="Proteomes" id="UP001140502"/>
    </source>
</evidence>
<name>A0A9W8TAL8_9HYPO</name>
<dbReference type="EMBL" id="JAPEUR010000420">
    <property type="protein sequence ID" value="KAJ4309665.1"/>
    <property type="molecule type" value="Genomic_DNA"/>
</dbReference>
<evidence type="ECO:0000256" key="2">
    <source>
        <dbReference type="SAM" id="MobiDB-lite"/>
    </source>
</evidence>
<feature type="compositionally biased region" description="Acidic residues" evidence="2">
    <location>
        <begin position="67"/>
        <end position="84"/>
    </location>
</feature>
<keyword evidence="4" id="KW-1185">Reference proteome</keyword>
<dbReference type="OrthoDB" id="10042665at2759"/>
<gene>
    <name evidence="3" type="ORF">N0V84_011385</name>
</gene>
<protein>
    <submittedName>
        <fullName evidence="3">Uncharacterized protein</fullName>
    </submittedName>
</protein>
<proteinExistence type="predicted"/>
<dbReference type="AlphaFoldDB" id="A0A9W8TAL8"/>
<evidence type="ECO:0000313" key="3">
    <source>
        <dbReference type="EMBL" id="KAJ4309665.1"/>
    </source>
</evidence>
<feature type="region of interest" description="Disordered" evidence="2">
    <location>
        <begin position="47"/>
        <end position="132"/>
    </location>
</feature>
<dbReference type="Proteomes" id="UP001140502">
    <property type="component" value="Unassembled WGS sequence"/>
</dbReference>
<reference evidence="3" key="1">
    <citation type="submission" date="2022-10" db="EMBL/GenBank/DDBJ databases">
        <title>Tapping the CABI collections for fungal endophytes: first genome assemblies for Collariella, Neodidymelliopsis, Ascochyta clinopodiicola, Didymella pomorum, Didymosphaeria variabile, Neocosmospora piperis and Neocucurbitaria cava.</title>
        <authorList>
            <person name="Hill R."/>
        </authorList>
    </citation>
    <scope>NUCLEOTIDE SEQUENCE</scope>
    <source>
        <strain evidence="3">IMI 366586</strain>
    </source>
</reference>
<comment type="caution">
    <text evidence="3">The sequence shown here is derived from an EMBL/GenBank/DDBJ whole genome shotgun (WGS) entry which is preliminary data.</text>
</comment>
<organism evidence="3 4">
    <name type="scientific">Fusarium piperis</name>
    <dbReference type="NCBI Taxonomy" id="1435070"/>
    <lineage>
        <taxon>Eukaryota</taxon>
        <taxon>Fungi</taxon>
        <taxon>Dikarya</taxon>
        <taxon>Ascomycota</taxon>
        <taxon>Pezizomycotina</taxon>
        <taxon>Sordariomycetes</taxon>
        <taxon>Hypocreomycetidae</taxon>
        <taxon>Hypocreales</taxon>
        <taxon>Nectriaceae</taxon>
        <taxon>Fusarium</taxon>
        <taxon>Fusarium solani species complex</taxon>
    </lineage>
</organism>
<keyword evidence="1" id="KW-0175">Coiled coil</keyword>
<sequence>MGDEPAQWLSKINWVRARPSQYDQVTEAAAQLAHVLNLVAEPTETARVESALANGNDDTDNHNGDSSDSDADEFDDDKDIDDEINNSSNDHDSEDENDDEGSSHGPYNADEDHEANDWTSPHPEVRPNEQQNTLETENTWEYLLHSTISKDLTQAVASEKEKLSALEQNSCTSPGGKAPDDDDNYQMQLMLLEQQNKKRLMMARQEQDNIGMNLRRPEDHTIAPTLAGDAHNNHGKGAEQSNVLRIAQLEEQIQMLRNQQNSLKSTTWVVLHKIQDSASTYLVEPSWIWNKRRQLILVGNSPLANEEEYLRQRPDGAFVVYKHYEHGYQAKEIRKAKADGSLLPAPQPVRETIQLLSDQMISAVDAFIDTQPTFKTCFRDWQSKKPIESPFLFWYHYGSPERLNALPEPSRGQMQLLTGWIDQNYNGIYTETRSEFNHRRVCWSTMPFFIQPGEVLISKNDKCIQGYIADS</sequence>